<keyword evidence="5" id="KW-1185">Reference proteome</keyword>
<dbReference type="Pfam" id="PF11738">
    <property type="entry name" value="DUF3298"/>
    <property type="match status" value="1"/>
</dbReference>
<evidence type="ECO:0000313" key="5">
    <source>
        <dbReference type="Proteomes" id="UP001501433"/>
    </source>
</evidence>
<comment type="caution">
    <text evidence="4">The sequence shown here is derived from an EMBL/GenBank/DDBJ whole genome shotgun (WGS) entry which is preliminary data.</text>
</comment>
<dbReference type="Gene3D" id="3.90.640.20">
    <property type="entry name" value="Heat-shock cognate protein, ATPase"/>
    <property type="match status" value="1"/>
</dbReference>
<feature type="domain" description="DUF3298" evidence="2">
    <location>
        <begin position="172"/>
        <end position="228"/>
    </location>
</feature>
<feature type="signal peptide" evidence="1">
    <location>
        <begin position="1"/>
        <end position="20"/>
    </location>
</feature>
<dbReference type="EMBL" id="BAABJW010000001">
    <property type="protein sequence ID" value="GAA4803475.1"/>
    <property type="molecule type" value="Genomic_DNA"/>
</dbReference>
<evidence type="ECO:0008006" key="6">
    <source>
        <dbReference type="Google" id="ProtNLM"/>
    </source>
</evidence>
<accession>A0ABP9C166</accession>
<reference evidence="5" key="1">
    <citation type="journal article" date="2019" name="Int. J. Syst. Evol. Microbiol.">
        <title>The Global Catalogue of Microorganisms (GCM) 10K type strain sequencing project: providing services to taxonomists for standard genome sequencing and annotation.</title>
        <authorList>
            <consortium name="The Broad Institute Genomics Platform"/>
            <consortium name="The Broad Institute Genome Sequencing Center for Infectious Disease"/>
            <person name="Wu L."/>
            <person name="Ma J."/>
        </authorList>
    </citation>
    <scope>NUCLEOTIDE SEQUENCE [LARGE SCALE GENOMIC DNA]</scope>
    <source>
        <strain evidence="5">JCM 18325</strain>
    </source>
</reference>
<evidence type="ECO:0000256" key="1">
    <source>
        <dbReference type="SAM" id="SignalP"/>
    </source>
</evidence>
<dbReference type="InterPro" id="IPR037126">
    <property type="entry name" value="PdaC/RsiV-like_sf"/>
</dbReference>
<evidence type="ECO:0000259" key="3">
    <source>
        <dbReference type="Pfam" id="PF13739"/>
    </source>
</evidence>
<feature type="chain" id="PRO_5046848347" description="DUF3298/DUF4163 domain-containing protein" evidence="1">
    <location>
        <begin position="21"/>
        <end position="239"/>
    </location>
</feature>
<dbReference type="InterPro" id="IPR021729">
    <property type="entry name" value="DUF3298"/>
</dbReference>
<sequence>MCLKKSYLIFFLFFTFFACKKENKTSFSNITISTEKNDLVEVNIPKANGDENISKKINSTIKELIISALHIGNPDDVASKSIEESIDAFNKEYTDFVTDFPDTVPEWEAQIDGEVMFQSPEIISLAFTSYKFTGGAHGNLLISLLNFNAQTGNLIENSELFNDIESFKTLANTYFDKAIEDKNTLFEPTKFQLPENMGYGEEGVVLLYNTYEIAPYSTGLIEFVIPFEDAKPFLVFNSL</sequence>
<dbReference type="RefSeq" id="WP_345275553.1">
    <property type="nucleotide sequence ID" value="NZ_BAABJW010000001.1"/>
</dbReference>
<evidence type="ECO:0000259" key="2">
    <source>
        <dbReference type="Pfam" id="PF11738"/>
    </source>
</evidence>
<organism evidence="4 5">
    <name type="scientific">Litoribaculum gwangyangense</name>
    <dbReference type="NCBI Taxonomy" id="1130722"/>
    <lineage>
        <taxon>Bacteria</taxon>
        <taxon>Pseudomonadati</taxon>
        <taxon>Bacteroidota</taxon>
        <taxon>Flavobacteriia</taxon>
        <taxon>Flavobacteriales</taxon>
        <taxon>Flavobacteriaceae</taxon>
        <taxon>Litoribaculum</taxon>
    </lineage>
</organism>
<keyword evidence="1" id="KW-0732">Signal</keyword>
<dbReference type="Gene3D" id="3.30.565.40">
    <property type="entry name" value="Fervidobacterium nodosum Rt17-B1 like"/>
    <property type="match status" value="1"/>
</dbReference>
<dbReference type="Proteomes" id="UP001501433">
    <property type="component" value="Unassembled WGS sequence"/>
</dbReference>
<gene>
    <name evidence="4" type="ORF">GCM10023330_07080</name>
</gene>
<evidence type="ECO:0000313" key="4">
    <source>
        <dbReference type="EMBL" id="GAA4803475.1"/>
    </source>
</evidence>
<dbReference type="PROSITE" id="PS51257">
    <property type="entry name" value="PROKAR_LIPOPROTEIN"/>
    <property type="match status" value="1"/>
</dbReference>
<proteinExistence type="predicted"/>
<dbReference type="Pfam" id="PF13739">
    <property type="entry name" value="PdaC"/>
    <property type="match status" value="1"/>
</dbReference>
<feature type="domain" description="Deacetylase PdaC" evidence="3">
    <location>
        <begin position="36"/>
        <end position="139"/>
    </location>
</feature>
<protein>
    <recommendedName>
        <fullName evidence="6">DUF3298/DUF4163 domain-containing protein</fullName>
    </recommendedName>
</protein>
<dbReference type="InterPro" id="IPR025303">
    <property type="entry name" value="PdaC"/>
</dbReference>
<name>A0ABP9C166_9FLAO</name>